<accession>A0A401ID78</accession>
<sequence length="229" mass="26911">MNFFLKNLSPFYSYFLPPEDAVYNQTIDSDLEENKYLLRGKVLNAGAGWRDISHLVEGELINQDISYPGDTRTNIQIYSALHIIPVNDQFFDTIVCIGVLEHTENPEEIMKEFYRVLKSNGHLILDIPFLQPEHLCPTDFQRYTKDGIIRLVQHHGFSVLSVQGRFTVYHTLYWIVWIWLHQKNNFFYLILRLLLLRPLIFASKYSNTYTDKLASCFQILAVKNQEMIN</sequence>
<name>A0A401ID78_APHSA</name>
<dbReference type="Proteomes" id="UP000287247">
    <property type="component" value="Unassembled WGS sequence"/>
</dbReference>
<dbReference type="RefSeq" id="WP_124977395.1">
    <property type="nucleotide sequence ID" value="NZ_BDQK01000001.1"/>
</dbReference>
<evidence type="ECO:0000313" key="3">
    <source>
        <dbReference type="Proteomes" id="UP000287247"/>
    </source>
</evidence>
<dbReference type="InterPro" id="IPR013216">
    <property type="entry name" value="Methyltransf_11"/>
</dbReference>
<dbReference type="EMBL" id="BDQK01000001">
    <property type="protein sequence ID" value="GBF79186.1"/>
    <property type="molecule type" value="Genomic_DNA"/>
</dbReference>
<keyword evidence="3" id="KW-1185">Reference proteome</keyword>
<evidence type="ECO:0000313" key="2">
    <source>
        <dbReference type="EMBL" id="GBF79186.1"/>
    </source>
</evidence>
<reference evidence="3" key="1">
    <citation type="submission" date="2017-05" db="EMBL/GenBank/DDBJ databases">
        <title>Physiological properties and genetic analysis related to exopolysaccharide production of fresh-water unicellular cyanobacterium Aphanothece sacrum, Suizenji Nori, that has been cultured as a food source in Japan.</title>
        <authorList>
            <person name="Kanesaki Y."/>
            <person name="Yoshikawa S."/>
            <person name="Ohki K."/>
        </authorList>
    </citation>
    <scope>NUCLEOTIDE SEQUENCE [LARGE SCALE GENOMIC DNA]</scope>
    <source>
        <strain evidence="3">FPU1</strain>
    </source>
</reference>
<dbReference type="AlphaFoldDB" id="A0A401ID78"/>
<protein>
    <recommendedName>
        <fullName evidence="1">Methyltransferase type 11 domain-containing protein</fullName>
    </recommendedName>
</protein>
<dbReference type="Gene3D" id="3.40.50.150">
    <property type="entry name" value="Vaccinia Virus protein VP39"/>
    <property type="match status" value="1"/>
</dbReference>
<dbReference type="InterPro" id="IPR029063">
    <property type="entry name" value="SAM-dependent_MTases_sf"/>
</dbReference>
<dbReference type="GO" id="GO:0008757">
    <property type="term" value="F:S-adenosylmethionine-dependent methyltransferase activity"/>
    <property type="evidence" value="ECO:0007669"/>
    <property type="project" value="InterPro"/>
</dbReference>
<dbReference type="CDD" id="cd02440">
    <property type="entry name" value="AdoMet_MTases"/>
    <property type="match status" value="1"/>
</dbReference>
<comment type="caution">
    <text evidence="2">The sequence shown here is derived from an EMBL/GenBank/DDBJ whole genome shotgun (WGS) entry which is preliminary data.</text>
</comment>
<dbReference type="SUPFAM" id="SSF53335">
    <property type="entry name" value="S-adenosyl-L-methionine-dependent methyltransferases"/>
    <property type="match status" value="1"/>
</dbReference>
<dbReference type="OrthoDB" id="421066at2"/>
<gene>
    <name evidence="2" type="ORF">AsFPU1_0578</name>
</gene>
<feature type="domain" description="Methyltransferase type 11" evidence="1">
    <location>
        <begin position="77"/>
        <end position="125"/>
    </location>
</feature>
<dbReference type="Pfam" id="PF08241">
    <property type="entry name" value="Methyltransf_11"/>
    <property type="match status" value="1"/>
</dbReference>
<organism evidence="2 3">
    <name type="scientific">Aphanothece sacrum FPU1</name>
    <dbReference type="NCBI Taxonomy" id="1920663"/>
    <lineage>
        <taxon>Bacteria</taxon>
        <taxon>Bacillati</taxon>
        <taxon>Cyanobacteriota</taxon>
        <taxon>Cyanophyceae</taxon>
        <taxon>Oscillatoriophycideae</taxon>
        <taxon>Chroococcales</taxon>
        <taxon>Aphanothecaceae</taxon>
        <taxon>Aphanothece</taxon>
    </lineage>
</organism>
<proteinExistence type="predicted"/>
<evidence type="ECO:0000259" key="1">
    <source>
        <dbReference type="Pfam" id="PF08241"/>
    </source>
</evidence>